<keyword evidence="7 10" id="KW-0472">Membrane</keyword>
<dbReference type="SUPFAM" id="SSF56935">
    <property type="entry name" value="Porins"/>
    <property type="match status" value="1"/>
</dbReference>
<evidence type="ECO:0000313" key="14">
    <source>
        <dbReference type="EMBL" id="RHB38636.1"/>
    </source>
</evidence>
<gene>
    <name evidence="14" type="ORF">DW888_02210</name>
</gene>
<comment type="subcellular location">
    <subcellularLocation>
        <location evidence="1 10">Cell outer membrane</location>
        <topology evidence="1 10">Multi-pass membrane protein</topology>
    </subcellularLocation>
</comment>
<dbReference type="Gene3D" id="2.40.170.20">
    <property type="entry name" value="TonB-dependent receptor, beta-barrel domain"/>
    <property type="match status" value="1"/>
</dbReference>
<feature type="domain" description="TonB-dependent receptor plug" evidence="13">
    <location>
        <begin position="48"/>
        <end position="143"/>
    </location>
</feature>
<evidence type="ECO:0000256" key="11">
    <source>
        <dbReference type="RuleBase" id="RU003357"/>
    </source>
</evidence>
<protein>
    <submittedName>
        <fullName evidence="14">TonB-dependent receptor</fullName>
    </submittedName>
</protein>
<dbReference type="GO" id="GO:0044718">
    <property type="term" value="P:siderophore transmembrane transport"/>
    <property type="evidence" value="ECO:0007669"/>
    <property type="project" value="TreeGrafter"/>
</dbReference>
<dbReference type="Pfam" id="PF07715">
    <property type="entry name" value="Plug"/>
    <property type="match status" value="1"/>
</dbReference>
<evidence type="ECO:0000259" key="12">
    <source>
        <dbReference type="Pfam" id="PF00593"/>
    </source>
</evidence>
<evidence type="ECO:0000256" key="2">
    <source>
        <dbReference type="ARBA" id="ARBA00022448"/>
    </source>
</evidence>
<reference evidence="14 15" key="1">
    <citation type="submission" date="2018-08" db="EMBL/GenBank/DDBJ databases">
        <title>A genome reference for cultivated species of the human gut microbiota.</title>
        <authorList>
            <person name="Zou Y."/>
            <person name="Xue W."/>
            <person name="Luo G."/>
        </authorList>
    </citation>
    <scope>NUCLEOTIDE SEQUENCE [LARGE SCALE GENOMIC DNA]</scope>
    <source>
        <strain evidence="14 15">AM40-30BH</strain>
    </source>
</reference>
<evidence type="ECO:0000256" key="10">
    <source>
        <dbReference type="PROSITE-ProRule" id="PRU01360"/>
    </source>
</evidence>
<dbReference type="Proteomes" id="UP000284379">
    <property type="component" value="Unassembled WGS sequence"/>
</dbReference>
<keyword evidence="4 10" id="KW-0812">Transmembrane</keyword>
<dbReference type="Pfam" id="PF00593">
    <property type="entry name" value="TonB_dep_Rec_b-barrel"/>
    <property type="match status" value="1"/>
</dbReference>
<evidence type="ECO:0000313" key="15">
    <source>
        <dbReference type="Proteomes" id="UP000284379"/>
    </source>
</evidence>
<dbReference type="PANTHER" id="PTHR30069">
    <property type="entry name" value="TONB-DEPENDENT OUTER MEMBRANE RECEPTOR"/>
    <property type="match status" value="1"/>
</dbReference>
<evidence type="ECO:0000256" key="1">
    <source>
        <dbReference type="ARBA" id="ARBA00004571"/>
    </source>
</evidence>
<keyword evidence="9 10" id="KW-0998">Cell outer membrane</keyword>
<proteinExistence type="inferred from homology"/>
<evidence type="ECO:0000259" key="13">
    <source>
        <dbReference type="Pfam" id="PF07715"/>
    </source>
</evidence>
<name>A0A413VYI6_9BACE</name>
<dbReference type="RefSeq" id="WP_122200762.1">
    <property type="nucleotide sequence ID" value="NZ_CABJFV010000001.1"/>
</dbReference>
<dbReference type="PANTHER" id="PTHR30069:SF29">
    <property type="entry name" value="HEMOGLOBIN AND HEMOGLOBIN-HAPTOGLOBIN-BINDING PROTEIN 1-RELATED"/>
    <property type="match status" value="1"/>
</dbReference>
<keyword evidence="3 10" id="KW-1134">Transmembrane beta strand</keyword>
<dbReference type="InterPro" id="IPR036942">
    <property type="entry name" value="Beta-barrel_TonB_sf"/>
</dbReference>
<keyword evidence="8 14" id="KW-0675">Receptor</keyword>
<dbReference type="PROSITE" id="PS52016">
    <property type="entry name" value="TONB_DEPENDENT_REC_3"/>
    <property type="match status" value="1"/>
</dbReference>
<evidence type="ECO:0000256" key="4">
    <source>
        <dbReference type="ARBA" id="ARBA00022692"/>
    </source>
</evidence>
<evidence type="ECO:0000256" key="9">
    <source>
        <dbReference type="ARBA" id="ARBA00023237"/>
    </source>
</evidence>
<keyword evidence="2 10" id="KW-0813">Transport</keyword>
<evidence type="ECO:0000256" key="5">
    <source>
        <dbReference type="ARBA" id="ARBA00022729"/>
    </source>
</evidence>
<comment type="caution">
    <text evidence="14">The sequence shown here is derived from an EMBL/GenBank/DDBJ whole genome shotgun (WGS) entry which is preliminary data.</text>
</comment>
<dbReference type="InterPro" id="IPR000531">
    <property type="entry name" value="Beta-barrel_TonB"/>
</dbReference>
<evidence type="ECO:0000256" key="7">
    <source>
        <dbReference type="ARBA" id="ARBA00023136"/>
    </source>
</evidence>
<keyword evidence="6 11" id="KW-0798">TonB box</keyword>
<dbReference type="Gene3D" id="2.170.130.10">
    <property type="entry name" value="TonB-dependent receptor, plug domain"/>
    <property type="match status" value="1"/>
</dbReference>
<accession>A0A413VYI6</accession>
<evidence type="ECO:0000256" key="3">
    <source>
        <dbReference type="ARBA" id="ARBA00022452"/>
    </source>
</evidence>
<sequence>MGNTTFKRFLCLCGMCTLVLSIKAQSKLDSIQRLDEVVVTAKKYKEVIPAQILKGEELQRLNSFSVADAIRYFSGVQIKDYGGVGGLKTINIRSMGTNHMGVYYNGIQLGNAQNGQVDLGKFSLDNIEEVSLYNGQKSDIFQSAREFGSAGSIYLTTRHPKFNNGETAHMIAKLKAGSYGLVNPAILYEHKINDKVSSSISAEWISSSGKYSFRYRRVTPAGELAYDTTAVRHNSDLDAMRMDIGLYGTFDTGKWSVFAYHYTSERGVPGAIVNNVWKRGERLWDRNSFAQGTYQQDILPKLSTRVNIKYAYDFTRYVNNDILLKLTNNVYKQKEMYLSWANKYSLNPNWDVSLSYDFQWNDLEVFDTAKDVNMEHISNAATRGTHWLSLATAFTLADRLKMQASILGTFVDEKAHQVDKAPNKKKLTPGLFLSYQPFKKHELIFRAFYKTAYRMPTFNDLYYTDMGNAALRPETVTQYNVGITYELTRKNKTFNYFRIGADAYYNYVTDKIISWPQGPQFRWTTLNLGKVDIRGIDANAMATCQFPHNWTITGKLQYTYQEVIDITNPSDNYYRHQIPYIPWHSGSAIVMLNWNTWALNYSFIYVGERYNQQENIRYNHTQPWYTSDLSLQKRWQIKKVFLKCTAEVNNLLNQDYDVILNYPMPMRNYRFSITAEF</sequence>
<organism evidence="14 15">
    <name type="scientific">Bacteroides nordii</name>
    <dbReference type="NCBI Taxonomy" id="291645"/>
    <lineage>
        <taxon>Bacteria</taxon>
        <taxon>Pseudomonadati</taxon>
        <taxon>Bacteroidota</taxon>
        <taxon>Bacteroidia</taxon>
        <taxon>Bacteroidales</taxon>
        <taxon>Bacteroidaceae</taxon>
        <taxon>Bacteroides</taxon>
    </lineage>
</organism>
<dbReference type="GO" id="GO:0009279">
    <property type="term" value="C:cell outer membrane"/>
    <property type="evidence" value="ECO:0007669"/>
    <property type="project" value="UniProtKB-SubCell"/>
</dbReference>
<feature type="domain" description="TonB-dependent receptor-like beta-barrel" evidence="12">
    <location>
        <begin position="245"/>
        <end position="651"/>
    </location>
</feature>
<keyword evidence="5" id="KW-0732">Signal</keyword>
<comment type="similarity">
    <text evidence="10 11">Belongs to the TonB-dependent receptor family.</text>
</comment>
<dbReference type="EMBL" id="QSGO01000001">
    <property type="protein sequence ID" value="RHB38636.1"/>
    <property type="molecule type" value="Genomic_DNA"/>
</dbReference>
<dbReference type="InterPro" id="IPR037066">
    <property type="entry name" value="Plug_dom_sf"/>
</dbReference>
<dbReference type="AlphaFoldDB" id="A0A413VYI6"/>
<evidence type="ECO:0000256" key="6">
    <source>
        <dbReference type="ARBA" id="ARBA00023077"/>
    </source>
</evidence>
<evidence type="ECO:0000256" key="8">
    <source>
        <dbReference type="ARBA" id="ARBA00023170"/>
    </source>
</evidence>
<dbReference type="InterPro" id="IPR039426">
    <property type="entry name" value="TonB-dep_rcpt-like"/>
</dbReference>
<dbReference type="InterPro" id="IPR012910">
    <property type="entry name" value="Plug_dom"/>
</dbReference>
<dbReference type="GO" id="GO:0015344">
    <property type="term" value="F:siderophore uptake transmembrane transporter activity"/>
    <property type="evidence" value="ECO:0007669"/>
    <property type="project" value="TreeGrafter"/>
</dbReference>